<dbReference type="InterPro" id="IPR013324">
    <property type="entry name" value="RNA_pol_sigma_r3/r4-like"/>
</dbReference>
<dbReference type="Gene3D" id="2.60.40.1630">
    <property type="entry name" value="bacillus anthracis domain"/>
    <property type="match status" value="1"/>
</dbReference>
<dbReference type="Pfam" id="PF22233">
    <property type="entry name" value="PhyR_sigma-like"/>
    <property type="match status" value="1"/>
</dbReference>
<feature type="transmembrane region" description="Helical" evidence="1">
    <location>
        <begin position="248"/>
        <end position="273"/>
    </location>
</feature>
<accession>A0A3R9E9H1</accession>
<protein>
    <submittedName>
        <fullName evidence="4">DUF4179 domain-containing protein</fullName>
    </submittedName>
</protein>
<evidence type="ECO:0000313" key="4">
    <source>
        <dbReference type="EMBL" id="RSD26931.1"/>
    </source>
</evidence>
<keyword evidence="1" id="KW-0472">Membrane</keyword>
<dbReference type="AlphaFoldDB" id="A0A3R9E9H1"/>
<name>A0A3R9E9H1_9BACI</name>
<evidence type="ECO:0000313" key="5">
    <source>
        <dbReference type="Proteomes" id="UP000279911"/>
    </source>
</evidence>
<comment type="caution">
    <text evidence="4">The sequence shown here is derived from an EMBL/GenBank/DDBJ whole genome shotgun (WGS) entry which is preliminary data.</text>
</comment>
<dbReference type="InterPro" id="IPR036388">
    <property type="entry name" value="WH-like_DNA-bd_sf"/>
</dbReference>
<proteinExistence type="predicted"/>
<dbReference type="OrthoDB" id="2937128at2"/>
<evidence type="ECO:0000259" key="3">
    <source>
        <dbReference type="Pfam" id="PF22233"/>
    </source>
</evidence>
<evidence type="ECO:0000256" key="1">
    <source>
        <dbReference type="SAM" id="Phobius"/>
    </source>
</evidence>
<organism evidence="4 5">
    <name type="scientific">Mesobacillus subterraneus</name>
    <dbReference type="NCBI Taxonomy" id="285983"/>
    <lineage>
        <taxon>Bacteria</taxon>
        <taxon>Bacillati</taxon>
        <taxon>Bacillota</taxon>
        <taxon>Bacilli</taxon>
        <taxon>Bacillales</taxon>
        <taxon>Bacillaceae</taxon>
        <taxon>Mesobacillus</taxon>
    </lineage>
</organism>
<dbReference type="EMBL" id="RSFW01000014">
    <property type="protein sequence ID" value="RSD26931.1"/>
    <property type="molecule type" value="Genomic_DNA"/>
</dbReference>
<keyword evidence="1" id="KW-1133">Transmembrane helix</keyword>
<dbReference type="InterPro" id="IPR053867">
    <property type="entry name" value="PhyR_sigma4"/>
</dbReference>
<dbReference type="Pfam" id="PF13786">
    <property type="entry name" value="DUF4179"/>
    <property type="match status" value="1"/>
</dbReference>
<dbReference type="Proteomes" id="UP000279911">
    <property type="component" value="Unassembled WGS sequence"/>
</dbReference>
<sequence length="679" mass="78517">MIPAKMDYVALASLRGQGVGSVVDWFGGRLGSFYRLGWFYLGDPQRVEELFYRSIVRVHRELPRFKNDVSFDLWVTSVFIENCRVLSLDGGKQDSKLHIALENLESAEKEAFLLTYVKGFSHEETEYILRGSTEKVKELLFTAIQTVRQQLDGGTYLGCGKYRKHYLDYLEKSMDRPKKIEFEKHLYHCYDCQDDLASFQDVTVSLMDESRWDVDVPDRANFMENVQKRLTEKDEHSKRKKKKRLRMGLVFTSVFAVIFGLAFITGAFHYAYYGLTEEDEALRVYLQKGLGERVNLEAENNGVKVKITGVVADEVQTLVFYKIEDTSEDSQYFMNYEDGLYVENENEIMSHETYPGFILPDLETNMNKRESNVYYGKVALRPLREENGTMKIRASKLTKLMPADPSVSFLFNQELNYKNGEWVFEVPVTKRPSIEYVLNGQTEIEGVPVRFEKLILAPTATILRFGIQAEKPERRLDFVNLGDLEVNDKTFKADRYSGAHTYLQPAGNWNPFQTHYGSLFGEKPKEVKVRFESAYFTFEDDKVIELDVNQEYPQTFEYAGSTISIDKIEVGRTTSFVISNHDVQNRGYESLHLNLIGENEQDIQEMQMYGKSIIVDKNGVEYDTEKIGPLDFEKIEQPRHFLIDQTIKLSGDNPIPKKLIISGYNTMKYLDQEVKLTVQ</sequence>
<keyword evidence="1" id="KW-0812">Transmembrane</keyword>
<dbReference type="Gene3D" id="1.10.10.10">
    <property type="entry name" value="Winged helix-like DNA-binding domain superfamily/Winged helix DNA-binding domain"/>
    <property type="match status" value="1"/>
</dbReference>
<dbReference type="SUPFAM" id="SSF88659">
    <property type="entry name" value="Sigma3 and sigma4 domains of RNA polymerase sigma factors"/>
    <property type="match status" value="1"/>
</dbReference>
<reference evidence="5" key="1">
    <citation type="submission" date="2018-12" db="EMBL/GenBank/DDBJ databases">
        <title>Bacillus chawlae sp. nov., Bacillus glennii sp. nov., and Bacillus saganii sp. nov. Isolated from the Vehicle Assembly Building at Kennedy Space Center where the Viking Spacecraft were Assembled.</title>
        <authorList>
            <person name="Seuylemezian A."/>
            <person name="Vaishampayan P."/>
        </authorList>
    </citation>
    <scope>NUCLEOTIDE SEQUENCE [LARGE SCALE GENOMIC DNA]</scope>
    <source>
        <strain evidence="5">DSM 13966</strain>
    </source>
</reference>
<feature type="domain" description="PhyR sigma4" evidence="3">
    <location>
        <begin position="101"/>
        <end position="150"/>
    </location>
</feature>
<feature type="domain" description="DUF4179" evidence="2">
    <location>
        <begin position="239"/>
        <end position="325"/>
    </location>
</feature>
<gene>
    <name evidence="4" type="ORF">EJA10_13700</name>
</gene>
<dbReference type="InterPro" id="IPR025436">
    <property type="entry name" value="DUF4179"/>
</dbReference>
<evidence type="ECO:0000259" key="2">
    <source>
        <dbReference type="Pfam" id="PF13786"/>
    </source>
</evidence>